<evidence type="ECO:0000313" key="4">
    <source>
        <dbReference type="Proteomes" id="UP000789595"/>
    </source>
</evidence>
<feature type="compositionally biased region" description="Basic and acidic residues" evidence="1">
    <location>
        <begin position="422"/>
        <end position="434"/>
    </location>
</feature>
<dbReference type="PROSITE" id="PS50096">
    <property type="entry name" value="IQ"/>
    <property type="match status" value="2"/>
</dbReference>
<feature type="compositionally biased region" description="Low complexity" evidence="1">
    <location>
        <begin position="708"/>
        <end position="717"/>
    </location>
</feature>
<feature type="compositionally biased region" description="Basic and acidic residues" evidence="1">
    <location>
        <begin position="507"/>
        <end position="519"/>
    </location>
</feature>
<organism evidence="2">
    <name type="scientific">Pelagomonas calceolata</name>
    <dbReference type="NCBI Taxonomy" id="35677"/>
    <lineage>
        <taxon>Eukaryota</taxon>
        <taxon>Sar</taxon>
        <taxon>Stramenopiles</taxon>
        <taxon>Ochrophyta</taxon>
        <taxon>Pelagophyceae</taxon>
        <taxon>Pelagomonadales</taxon>
        <taxon>Pelagomonadaceae</taxon>
        <taxon>Pelagomonas</taxon>
    </lineage>
</organism>
<feature type="compositionally biased region" description="Low complexity" evidence="1">
    <location>
        <begin position="471"/>
        <end position="480"/>
    </location>
</feature>
<reference evidence="3" key="2">
    <citation type="submission" date="2021-11" db="EMBL/GenBank/DDBJ databases">
        <authorList>
            <consortium name="Genoscope - CEA"/>
            <person name="William W."/>
        </authorList>
    </citation>
    <scope>NUCLEOTIDE SEQUENCE</scope>
</reference>
<feature type="compositionally biased region" description="Acidic residues" evidence="1">
    <location>
        <begin position="255"/>
        <end position="271"/>
    </location>
</feature>
<evidence type="ECO:0000256" key="1">
    <source>
        <dbReference type="SAM" id="MobiDB-lite"/>
    </source>
</evidence>
<dbReference type="AlphaFoldDB" id="A0A7S3ZS23"/>
<feature type="region of interest" description="Disordered" evidence="1">
    <location>
        <begin position="708"/>
        <end position="766"/>
    </location>
</feature>
<feature type="compositionally biased region" description="Low complexity" evidence="1">
    <location>
        <begin position="57"/>
        <end position="70"/>
    </location>
</feature>
<feature type="region of interest" description="Disordered" evidence="1">
    <location>
        <begin position="1"/>
        <end position="111"/>
    </location>
</feature>
<feature type="compositionally biased region" description="Low complexity" evidence="1">
    <location>
        <begin position="520"/>
        <end position="530"/>
    </location>
</feature>
<feature type="compositionally biased region" description="Basic and acidic residues" evidence="1">
    <location>
        <begin position="276"/>
        <end position="286"/>
    </location>
</feature>
<accession>A0A7S3ZS23</accession>
<reference evidence="2" key="1">
    <citation type="submission" date="2021-01" db="EMBL/GenBank/DDBJ databases">
        <authorList>
            <person name="Corre E."/>
            <person name="Pelletier E."/>
            <person name="Niang G."/>
            <person name="Scheremetjew M."/>
            <person name="Finn R."/>
            <person name="Kale V."/>
            <person name="Holt S."/>
            <person name="Cochrane G."/>
            <person name="Meng A."/>
            <person name="Brown T."/>
            <person name="Cohen L."/>
        </authorList>
    </citation>
    <scope>NUCLEOTIDE SEQUENCE</scope>
    <source>
        <strain evidence="2">CCMP1756</strain>
    </source>
</reference>
<dbReference type="EMBL" id="CAKKNE010000002">
    <property type="protein sequence ID" value="CAH0367308.1"/>
    <property type="molecule type" value="Genomic_DNA"/>
</dbReference>
<feature type="region of interest" description="Disordered" evidence="1">
    <location>
        <begin position="123"/>
        <end position="596"/>
    </location>
</feature>
<feature type="compositionally biased region" description="Low complexity" evidence="1">
    <location>
        <begin position="16"/>
        <end position="35"/>
    </location>
</feature>
<evidence type="ECO:0000313" key="2">
    <source>
        <dbReference type="EMBL" id="CAE0691792.1"/>
    </source>
</evidence>
<feature type="compositionally biased region" description="Basic and acidic residues" evidence="1">
    <location>
        <begin position="531"/>
        <end position="542"/>
    </location>
</feature>
<feature type="compositionally biased region" description="Basic and acidic residues" evidence="1">
    <location>
        <begin position="161"/>
        <end position="172"/>
    </location>
</feature>
<proteinExistence type="predicted"/>
<feature type="compositionally biased region" description="Low complexity" evidence="1">
    <location>
        <begin position="295"/>
        <end position="306"/>
    </location>
</feature>
<feature type="region of interest" description="Disordered" evidence="1">
    <location>
        <begin position="608"/>
        <end position="633"/>
    </location>
</feature>
<gene>
    <name evidence="2" type="ORF">PCAL00307_LOCUS7228</name>
    <name evidence="3" type="ORF">PECAL_2P03220</name>
</gene>
<protein>
    <submittedName>
        <fullName evidence="2">Uncharacterized protein</fullName>
    </submittedName>
</protein>
<feature type="compositionally biased region" description="Low complexity" evidence="1">
    <location>
        <begin position="437"/>
        <end position="448"/>
    </location>
</feature>
<feature type="compositionally biased region" description="Basic residues" evidence="1">
    <location>
        <begin position="746"/>
        <end position="766"/>
    </location>
</feature>
<name>A0A7S3ZS23_9STRA</name>
<feature type="compositionally biased region" description="Acidic residues" evidence="1">
    <location>
        <begin position="98"/>
        <end position="110"/>
    </location>
</feature>
<evidence type="ECO:0000313" key="3">
    <source>
        <dbReference type="EMBL" id="CAH0367308.1"/>
    </source>
</evidence>
<sequence>MVRFAEDDTYGGQDTYAGQEAAYGGQQDAYGGQQETYGGQDWAQEGAYDEAAYTQPADEAGGAYGADAAYSQHVADDANDYGGQNTAASDDAVYDPAYAEEDYGDLDLDAGETRFPELEAAAASHLQACERGRAARKRHKATMEARSKTKSATALQARVRGRNERRKDRDFMRTPNAKAASPDPRTPGGGLKGDSSLPDINNAAAPDPRTPGGGLKDQESPPSVRFAAEPQLDAPSEFRARRPPTPLPQLGAMNYDDEDDDDDDDEIEEDAAIATPRRDDSRAPEVDRDDVDADPSPISVIESPPVRRSVGFSADPPKRARNVAADDDPPRRARFAAAAEEPPRRARFAAAAEEPRRTRFAAADSPPPRRKTRFAAADSPPPRKARFAEEPSPPRRTRFASDSPPAARFPGASPPQSTAEDSPPRRARFSESETRFPGASPPGQASPPRRARFAAGQDSPPRRRVRRTRFAETTTESPAPSDDDARSRRVRRAGGTPPAKGRRRARIREPSPDASELHATRQASLAAAALDARKNRGPRDADDAMAFSPPGAETPQSLRDSSDVVRVQFVAGATPSDAQPPLEEPEMPVRHEPKSRLGVLEARLAALEADRGPRRRKKKAAAVEKQETGDEEDEANDGFLLAFLVAGGVDAPRAVRAAGRLRLRGSYASSQAFATIPAATLQQAGLRAHEIRATLRAARLARQALRAAPQRRAAKATMRSKSTTEAEFAEALKPRRAPRVDPNSWAHRRRAQIRSAERRRRLRQTE</sequence>
<dbReference type="Proteomes" id="UP000789595">
    <property type="component" value="Unassembled WGS sequence"/>
</dbReference>
<dbReference type="EMBL" id="HBIW01008520">
    <property type="protein sequence ID" value="CAE0691792.1"/>
    <property type="molecule type" value="Transcribed_RNA"/>
</dbReference>
<keyword evidence="4" id="KW-1185">Reference proteome</keyword>